<dbReference type="Proteomes" id="UP000291933">
    <property type="component" value="Unassembled WGS sequence"/>
</dbReference>
<comment type="caution">
    <text evidence="2">The sequence shown here is derived from an EMBL/GenBank/DDBJ whole genome shotgun (WGS) entry which is preliminary data.</text>
</comment>
<evidence type="ECO:0000313" key="2">
    <source>
        <dbReference type="EMBL" id="TBT96271.1"/>
    </source>
</evidence>
<accession>A0A4V2JTH0</accession>
<dbReference type="OrthoDB" id="9802991at2"/>
<dbReference type="InterPro" id="IPR036873">
    <property type="entry name" value="Rhodanese-like_dom_sf"/>
</dbReference>
<dbReference type="Gene3D" id="3.40.250.10">
    <property type="entry name" value="Rhodanese-like domain"/>
    <property type="match status" value="1"/>
</dbReference>
<evidence type="ECO:0000313" key="3">
    <source>
        <dbReference type="Proteomes" id="UP000291933"/>
    </source>
</evidence>
<organism evidence="2 3">
    <name type="scientific">Propioniciclava tarda</name>
    <dbReference type="NCBI Taxonomy" id="433330"/>
    <lineage>
        <taxon>Bacteria</taxon>
        <taxon>Bacillati</taxon>
        <taxon>Actinomycetota</taxon>
        <taxon>Actinomycetes</taxon>
        <taxon>Propionibacteriales</taxon>
        <taxon>Propionibacteriaceae</taxon>
        <taxon>Propioniciclava</taxon>
    </lineage>
</organism>
<dbReference type="InterPro" id="IPR050229">
    <property type="entry name" value="GlpE_sulfurtransferase"/>
</dbReference>
<gene>
    <name evidence="2" type="ORF">ET996_00975</name>
</gene>
<dbReference type="RefSeq" id="WP_131170683.1">
    <property type="nucleotide sequence ID" value="NZ_FXTL01000001.1"/>
</dbReference>
<dbReference type="SMART" id="SM00450">
    <property type="entry name" value="RHOD"/>
    <property type="match status" value="1"/>
</dbReference>
<dbReference type="PROSITE" id="PS50206">
    <property type="entry name" value="RHODANESE_3"/>
    <property type="match status" value="1"/>
</dbReference>
<dbReference type="EMBL" id="SDMR01000001">
    <property type="protein sequence ID" value="TBT96271.1"/>
    <property type="molecule type" value="Genomic_DNA"/>
</dbReference>
<dbReference type="SUPFAM" id="SSF52821">
    <property type="entry name" value="Rhodanese/Cell cycle control phosphatase"/>
    <property type="match status" value="1"/>
</dbReference>
<reference evidence="2 3" key="1">
    <citation type="submission" date="2019-01" db="EMBL/GenBank/DDBJ databases">
        <title>Lactibacter flavus gen. nov., sp. nov., a novel bacterium of the family Propionibacteriaceae isolated from raw milk and dairy products.</title>
        <authorList>
            <person name="Huptas C."/>
            <person name="Wenning M."/>
            <person name="Breitenwieser F."/>
            <person name="Doll E."/>
            <person name="Von Neubeck M."/>
            <person name="Busse H.-J."/>
            <person name="Scherer S."/>
        </authorList>
    </citation>
    <scope>NUCLEOTIDE SEQUENCE [LARGE SCALE GENOMIC DNA]</scope>
    <source>
        <strain evidence="2 3">DSM 22130</strain>
    </source>
</reference>
<dbReference type="InterPro" id="IPR001763">
    <property type="entry name" value="Rhodanese-like_dom"/>
</dbReference>
<evidence type="ECO:0000259" key="1">
    <source>
        <dbReference type="PROSITE" id="PS50206"/>
    </source>
</evidence>
<feature type="domain" description="Rhodanese" evidence="1">
    <location>
        <begin position="29"/>
        <end position="118"/>
    </location>
</feature>
<name>A0A4V2JTH0_PROTD</name>
<keyword evidence="3" id="KW-1185">Reference proteome</keyword>
<protein>
    <recommendedName>
        <fullName evidence="1">Rhodanese domain-containing protein</fullName>
    </recommendedName>
</protein>
<dbReference type="AlphaFoldDB" id="A0A4V2JTH0"/>
<dbReference type="Pfam" id="PF00581">
    <property type="entry name" value="Rhodanese"/>
    <property type="match status" value="1"/>
</dbReference>
<sequence>MTDANAVRYFQDKLAYETSAREVVAAVKAGDKMTIVDVRRAEAYNKGHIVDALNLTLDDLANASRTLDTTKLIVVYDWGPGSTESTRAALSLASQGFRVRELLGGFEYWMRMGLGIEGPDGIVKHRVADSMVTTAPVGWD</sequence>
<proteinExistence type="predicted"/>
<dbReference type="PANTHER" id="PTHR43031">
    <property type="entry name" value="FAD-DEPENDENT OXIDOREDUCTASE"/>
    <property type="match status" value="1"/>
</dbReference>
<dbReference type="PANTHER" id="PTHR43031:SF1">
    <property type="entry name" value="PYRIDINE NUCLEOTIDE-DISULPHIDE OXIDOREDUCTASE"/>
    <property type="match status" value="1"/>
</dbReference>